<evidence type="ECO:0000313" key="4">
    <source>
        <dbReference type="EMBL" id="KAI9274322.1"/>
    </source>
</evidence>
<proteinExistence type="predicted"/>
<protein>
    <recommendedName>
        <fullName evidence="3">F-box domain-containing protein</fullName>
    </recommendedName>
</protein>
<evidence type="ECO:0000259" key="3">
    <source>
        <dbReference type="PROSITE" id="PS50181"/>
    </source>
</evidence>
<accession>A0AAD5K824</accession>
<evidence type="ECO:0000256" key="2">
    <source>
        <dbReference type="SAM" id="Phobius"/>
    </source>
</evidence>
<feature type="transmembrane region" description="Helical" evidence="2">
    <location>
        <begin position="175"/>
        <end position="199"/>
    </location>
</feature>
<dbReference type="InterPro" id="IPR001810">
    <property type="entry name" value="F-box_dom"/>
</dbReference>
<evidence type="ECO:0000256" key="1">
    <source>
        <dbReference type="SAM" id="MobiDB-lite"/>
    </source>
</evidence>
<feature type="domain" description="F-box" evidence="3">
    <location>
        <begin position="120"/>
        <end position="167"/>
    </location>
</feature>
<keyword evidence="2" id="KW-1133">Transmembrane helix</keyword>
<dbReference type="PROSITE" id="PS50181">
    <property type="entry name" value="FBOX"/>
    <property type="match status" value="1"/>
</dbReference>
<comment type="caution">
    <text evidence="4">The sequence shown here is derived from an EMBL/GenBank/DDBJ whole genome shotgun (WGS) entry which is preliminary data.</text>
</comment>
<dbReference type="Gene3D" id="1.20.1280.50">
    <property type="match status" value="1"/>
</dbReference>
<organism evidence="4 5">
    <name type="scientific">Phascolomyces articulosus</name>
    <dbReference type="NCBI Taxonomy" id="60185"/>
    <lineage>
        <taxon>Eukaryota</taxon>
        <taxon>Fungi</taxon>
        <taxon>Fungi incertae sedis</taxon>
        <taxon>Mucoromycota</taxon>
        <taxon>Mucoromycotina</taxon>
        <taxon>Mucoromycetes</taxon>
        <taxon>Mucorales</taxon>
        <taxon>Lichtheimiaceae</taxon>
        <taxon>Phascolomyces</taxon>
    </lineage>
</organism>
<dbReference type="Proteomes" id="UP001209540">
    <property type="component" value="Unassembled WGS sequence"/>
</dbReference>
<keyword evidence="2" id="KW-0472">Membrane</keyword>
<dbReference type="InterPro" id="IPR036047">
    <property type="entry name" value="F-box-like_dom_sf"/>
</dbReference>
<dbReference type="SUPFAM" id="SSF81383">
    <property type="entry name" value="F-box domain"/>
    <property type="match status" value="1"/>
</dbReference>
<dbReference type="EMBL" id="JAIXMP010000004">
    <property type="protein sequence ID" value="KAI9274322.1"/>
    <property type="molecule type" value="Genomic_DNA"/>
</dbReference>
<dbReference type="Pfam" id="PF12937">
    <property type="entry name" value="F-box-like"/>
    <property type="match status" value="1"/>
</dbReference>
<keyword evidence="2" id="KW-0812">Transmembrane</keyword>
<dbReference type="AlphaFoldDB" id="A0AAD5K824"/>
<reference evidence="4" key="1">
    <citation type="journal article" date="2022" name="IScience">
        <title>Evolution of zygomycete secretomes and the origins of terrestrial fungal ecologies.</title>
        <authorList>
            <person name="Chang Y."/>
            <person name="Wang Y."/>
            <person name="Mondo S."/>
            <person name="Ahrendt S."/>
            <person name="Andreopoulos W."/>
            <person name="Barry K."/>
            <person name="Beard J."/>
            <person name="Benny G.L."/>
            <person name="Blankenship S."/>
            <person name="Bonito G."/>
            <person name="Cuomo C."/>
            <person name="Desiro A."/>
            <person name="Gervers K.A."/>
            <person name="Hundley H."/>
            <person name="Kuo A."/>
            <person name="LaButti K."/>
            <person name="Lang B.F."/>
            <person name="Lipzen A."/>
            <person name="O'Donnell K."/>
            <person name="Pangilinan J."/>
            <person name="Reynolds N."/>
            <person name="Sandor L."/>
            <person name="Smith M.E."/>
            <person name="Tsang A."/>
            <person name="Grigoriev I.V."/>
            <person name="Stajich J.E."/>
            <person name="Spatafora J.W."/>
        </authorList>
    </citation>
    <scope>NUCLEOTIDE SEQUENCE</scope>
    <source>
        <strain evidence="4">RSA 2281</strain>
    </source>
</reference>
<feature type="transmembrane region" description="Helical" evidence="2">
    <location>
        <begin position="205"/>
        <end position="225"/>
    </location>
</feature>
<feature type="region of interest" description="Disordered" evidence="1">
    <location>
        <begin position="84"/>
        <end position="111"/>
    </location>
</feature>
<reference evidence="4" key="2">
    <citation type="submission" date="2023-02" db="EMBL/GenBank/DDBJ databases">
        <authorList>
            <consortium name="DOE Joint Genome Institute"/>
            <person name="Mondo S.J."/>
            <person name="Chang Y."/>
            <person name="Wang Y."/>
            <person name="Ahrendt S."/>
            <person name="Andreopoulos W."/>
            <person name="Barry K."/>
            <person name="Beard J."/>
            <person name="Benny G.L."/>
            <person name="Blankenship S."/>
            <person name="Bonito G."/>
            <person name="Cuomo C."/>
            <person name="Desiro A."/>
            <person name="Gervers K.A."/>
            <person name="Hundley H."/>
            <person name="Kuo A."/>
            <person name="LaButti K."/>
            <person name="Lang B.F."/>
            <person name="Lipzen A."/>
            <person name="O'Donnell K."/>
            <person name="Pangilinan J."/>
            <person name="Reynolds N."/>
            <person name="Sandor L."/>
            <person name="Smith M.W."/>
            <person name="Tsang A."/>
            <person name="Grigoriev I.V."/>
            <person name="Stajich J.E."/>
            <person name="Spatafora J.W."/>
        </authorList>
    </citation>
    <scope>NUCLEOTIDE SEQUENCE</scope>
    <source>
        <strain evidence="4">RSA 2281</strain>
    </source>
</reference>
<keyword evidence="5" id="KW-1185">Reference proteome</keyword>
<name>A0AAD5K824_9FUNG</name>
<gene>
    <name evidence="4" type="ORF">BDA99DRAFT_568584</name>
</gene>
<sequence length="260" mass="29739">MPVRNYVQKKSLKCRSLPVGGRLDSNDQMLCLECHRKLISDHPNHLHHPDHANVKRVIFRKKEKKKKKQHAVLVSINMSESSGSNIVKTTLPPQQRPQNVKSNSNSNDIDNGQTKMKSITDFLNELPAEILLNVFASFSSEQLAAAALVCTDLYNLLVSDNMLWHHFQLNHHNKAAFIIMKVSVIMFGTWITLTIPLSLNLPTQVASGNAILMQFLWLEVLLNVFPKLQTLYIDDHEPHYQFYGLSNTLQHWRITSIRLS</sequence>
<evidence type="ECO:0000313" key="5">
    <source>
        <dbReference type="Proteomes" id="UP001209540"/>
    </source>
</evidence>